<keyword evidence="5" id="KW-0560">Oxidoreductase</keyword>
<evidence type="ECO:0000256" key="6">
    <source>
        <dbReference type="ARBA" id="ARBA00039003"/>
    </source>
</evidence>
<dbReference type="eggNOG" id="KOG1232">
    <property type="taxonomic scope" value="Eukaryota"/>
</dbReference>
<comment type="cofactor">
    <cofactor evidence="1">
        <name>FAD</name>
        <dbReference type="ChEBI" id="CHEBI:57692"/>
    </cofactor>
</comment>
<evidence type="ECO:0000256" key="4">
    <source>
        <dbReference type="ARBA" id="ARBA00022827"/>
    </source>
</evidence>
<dbReference type="PROSITE" id="PS51387">
    <property type="entry name" value="FAD_PCMH"/>
    <property type="match status" value="1"/>
</dbReference>
<dbReference type="InterPro" id="IPR016169">
    <property type="entry name" value="FAD-bd_PCMH_sub2"/>
</dbReference>
<accession>A0A1Y5I073</accession>
<dbReference type="EC" id="1.1.99.39" evidence="6"/>
<keyword evidence="4" id="KW-0274">FAD</keyword>
<dbReference type="InterPro" id="IPR036318">
    <property type="entry name" value="FAD-bd_PCMH-like_sf"/>
</dbReference>
<dbReference type="PANTHER" id="PTHR43716:SF1">
    <property type="entry name" value="D-2-HYDROXYGLUTARATE DEHYDROGENASE, MITOCHONDRIAL"/>
    <property type="match status" value="1"/>
</dbReference>
<evidence type="ECO:0000256" key="3">
    <source>
        <dbReference type="ARBA" id="ARBA00022630"/>
    </source>
</evidence>
<sequence>MSRSTTRTSDASTSRPTDDALVRALARALGGDDARVRTTDAAMEKYAVDWQNKYRGRPLCVTLPRTTEEVRAIVRLCAEYRTPIVPQGGNTGLVGGATPTEAREVVVCMERMNGILSVDEDAGCATCEAGVVLEDLESAVRSRGMTVPLDLGAKGKCQMGGCVSTNAGGLRLLRYGSLRGSVLGLEVVLANGEVLDLMRTLRKDNTGYDLKQLFIGAEGTLGLVTKVAISTPRAPLSVHVALFGLESFAKCVEMLKLARENLGEVLSAYEFFDRESLELVLAQLKGTRDPLPGKPCAFYVVVETSGSVAKHDSAKLKSFLSIVRRRGIVVDGVVGRDEKHAFALWTLRERISVALKYAGAVYKYDVSLPTARMYNLVTTLRERFEPKFGSSVKVLGYGHLGDGNLHLNISCAEYDDAIERAIEPFVYEYVRDERGSISAEHGLGLMKAEEIHYSKDAKAVALMATMKRTLDPLGIMNPRKVLPVAAVRAAASTPMSRL</sequence>
<dbReference type="FunFam" id="3.30.70.2740:FF:000002">
    <property type="entry name" value="D-2-hydroxyglutarate dehydrogenase mitochondrial"/>
    <property type="match status" value="1"/>
</dbReference>
<comment type="similarity">
    <text evidence="2">Belongs to the FAD-binding oxidoreductase/transferase type 4 family.</text>
</comment>
<dbReference type="SUPFAM" id="SSF55103">
    <property type="entry name" value="FAD-linked oxidases, C-terminal domain"/>
    <property type="match status" value="1"/>
</dbReference>
<dbReference type="InterPro" id="IPR051264">
    <property type="entry name" value="FAD-oxidored/transferase_4"/>
</dbReference>
<keyword evidence="3" id="KW-0285">Flavoprotein</keyword>
<dbReference type="InterPro" id="IPR016166">
    <property type="entry name" value="FAD-bd_PCMH"/>
</dbReference>
<organism evidence="8">
    <name type="scientific">Ostreococcus tauri</name>
    <name type="common">Marine green alga</name>
    <dbReference type="NCBI Taxonomy" id="70448"/>
    <lineage>
        <taxon>Eukaryota</taxon>
        <taxon>Viridiplantae</taxon>
        <taxon>Chlorophyta</taxon>
        <taxon>Mamiellophyceae</taxon>
        <taxon>Mamiellales</taxon>
        <taxon>Bathycoccaceae</taxon>
        <taxon>Ostreococcus</taxon>
    </lineage>
</organism>
<name>A0A1Y5I073_OSTTA</name>
<evidence type="ECO:0000256" key="5">
    <source>
        <dbReference type="ARBA" id="ARBA00023002"/>
    </source>
</evidence>
<evidence type="ECO:0000256" key="2">
    <source>
        <dbReference type="ARBA" id="ARBA00008000"/>
    </source>
</evidence>
<evidence type="ECO:0000313" key="8">
    <source>
        <dbReference type="EMBL" id="OUS42941.1"/>
    </source>
</evidence>
<evidence type="ECO:0000259" key="7">
    <source>
        <dbReference type="PROSITE" id="PS51387"/>
    </source>
</evidence>
<dbReference type="FunFam" id="3.30.70.2190:FF:000001">
    <property type="entry name" value="D-2-hydroxyglutarate dehydrogenase mitochondrial"/>
    <property type="match status" value="1"/>
</dbReference>
<dbReference type="AlphaFoldDB" id="A0A1Y5I073"/>
<dbReference type="InterPro" id="IPR016171">
    <property type="entry name" value="Vanillyl_alc_oxidase_C-sub2"/>
</dbReference>
<dbReference type="EMBL" id="KZ155838">
    <property type="protein sequence ID" value="OUS42941.1"/>
    <property type="molecule type" value="Genomic_DNA"/>
</dbReference>
<dbReference type="GO" id="GO:0051990">
    <property type="term" value="F:(R)-2-hydroxyglutarate dehydrogenase activity"/>
    <property type="evidence" value="ECO:0007669"/>
    <property type="project" value="UniProtKB-EC"/>
</dbReference>
<dbReference type="GO" id="GO:0005739">
    <property type="term" value="C:mitochondrion"/>
    <property type="evidence" value="ECO:0007669"/>
    <property type="project" value="TreeGrafter"/>
</dbReference>
<dbReference type="Proteomes" id="UP000195557">
    <property type="component" value="Unassembled WGS sequence"/>
</dbReference>
<dbReference type="Gene3D" id="3.30.465.10">
    <property type="match status" value="1"/>
</dbReference>
<gene>
    <name evidence="8" type="ORF">BE221DRAFT_187700</name>
</gene>
<dbReference type="GO" id="GO:0071949">
    <property type="term" value="F:FAD binding"/>
    <property type="evidence" value="ECO:0007669"/>
    <property type="project" value="InterPro"/>
</dbReference>
<evidence type="ECO:0000256" key="1">
    <source>
        <dbReference type="ARBA" id="ARBA00001974"/>
    </source>
</evidence>
<dbReference type="Pfam" id="PF01565">
    <property type="entry name" value="FAD_binding_4"/>
    <property type="match status" value="1"/>
</dbReference>
<dbReference type="PANTHER" id="PTHR43716">
    <property type="entry name" value="D-2-HYDROXYGLUTARATE DEHYDROGENASE, MITOCHONDRIAL"/>
    <property type="match status" value="1"/>
</dbReference>
<feature type="domain" description="FAD-binding PCMH-type" evidence="7">
    <location>
        <begin position="54"/>
        <end position="234"/>
    </location>
</feature>
<dbReference type="SUPFAM" id="SSF56176">
    <property type="entry name" value="FAD-binding/transporter-associated domain-like"/>
    <property type="match status" value="1"/>
</dbReference>
<dbReference type="FunFam" id="1.10.45.10:FF:000001">
    <property type="entry name" value="D-lactate dehydrogenase mitochondrial"/>
    <property type="match status" value="1"/>
</dbReference>
<proteinExistence type="inferred from homology"/>
<dbReference type="InterPro" id="IPR004113">
    <property type="entry name" value="FAD-bd_oxidored_4_C"/>
</dbReference>
<dbReference type="Pfam" id="PF02913">
    <property type="entry name" value="FAD-oxidase_C"/>
    <property type="match status" value="1"/>
</dbReference>
<dbReference type="InterPro" id="IPR006094">
    <property type="entry name" value="Oxid_FAD_bind_N"/>
</dbReference>
<dbReference type="InterPro" id="IPR016164">
    <property type="entry name" value="FAD-linked_Oxase-like_C"/>
</dbReference>
<dbReference type="Gene3D" id="3.30.70.2190">
    <property type="match status" value="1"/>
</dbReference>
<dbReference type="Gene3D" id="1.10.45.10">
    <property type="entry name" value="Vanillyl-alcohol Oxidase, Chain A, domain 4"/>
    <property type="match status" value="1"/>
</dbReference>
<protein>
    <recommendedName>
        <fullName evidence="6">D-2-hydroxyglutarate dehydrogenase</fullName>
        <ecNumber evidence="6">1.1.99.39</ecNumber>
    </recommendedName>
</protein>
<reference evidence="8" key="1">
    <citation type="submission" date="2017-04" db="EMBL/GenBank/DDBJ databases">
        <title>Population genomics of picophytoplankton unveils novel chromosome hypervariability.</title>
        <authorList>
            <consortium name="DOE Joint Genome Institute"/>
            <person name="Blanc-Mathieu R."/>
            <person name="Krasovec M."/>
            <person name="Hebrard M."/>
            <person name="Yau S."/>
            <person name="Desgranges E."/>
            <person name="Martin J."/>
            <person name="Schackwitz W."/>
            <person name="Kuo A."/>
            <person name="Salin G."/>
            <person name="Donnadieu C."/>
            <person name="Desdevises Y."/>
            <person name="Sanchez-Ferandin S."/>
            <person name="Moreau H."/>
            <person name="Rivals E."/>
            <person name="Grigoriev I.V."/>
            <person name="Grimsley N."/>
            <person name="Eyre-Walker A."/>
            <person name="Piganeau G."/>
        </authorList>
    </citation>
    <scope>NUCLEOTIDE SEQUENCE [LARGE SCALE GENOMIC DNA]</scope>
    <source>
        <strain evidence="8">RCC 1115</strain>
    </source>
</reference>
<dbReference type="Gene3D" id="3.30.70.2740">
    <property type="match status" value="1"/>
</dbReference>
<dbReference type="FunFam" id="3.30.465.10:FF:000001">
    <property type="entry name" value="D-2-hydroxyglutarate dehydrogenase, mitochondrial"/>
    <property type="match status" value="1"/>
</dbReference>